<keyword evidence="2" id="KW-1003">Cell membrane</keyword>
<dbReference type="SMART" id="SM00304">
    <property type="entry name" value="HAMP"/>
    <property type="match status" value="1"/>
</dbReference>
<dbReference type="InterPro" id="IPR004089">
    <property type="entry name" value="MCPsignal_dom"/>
</dbReference>
<comment type="subcellular location">
    <subcellularLocation>
        <location evidence="1">Cell membrane</location>
        <topology evidence="1">Multi-pass membrane protein</topology>
    </subcellularLocation>
</comment>
<evidence type="ECO:0000313" key="12">
    <source>
        <dbReference type="Proteomes" id="UP001597343"/>
    </source>
</evidence>
<dbReference type="SUPFAM" id="SSF58104">
    <property type="entry name" value="Methyl-accepting chemotaxis protein (MCP) signaling domain"/>
    <property type="match status" value="1"/>
</dbReference>
<keyword evidence="6 8" id="KW-0807">Transducer</keyword>
<evidence type="ECO:0000256" key="3">
    <source>
        <dbReference type="ARBA" id="ARBA00022692"/>
    </source>
</evidence>
<dbReference type="CDD" id="cd06225">
    <property type="entry name" value="HAMP"/>
    <property type="match status" value="1"/>
</dbReference>
<gene>
    <name evidence="11" type="ORF">ACFSOY_17600</name>
</gene>
<evidence type="ECO:0000256" key="4">
    <source>
        <dbReference type="ARBA" id="ARBA00022989"/>
    </source>
</evidence>
<dbReference type="InterPro" id="IPR004090">
    <property type="entry name" value="Chemotax_Me-accpt_rcpt"/>
</dbReference>
<dbReference type="Pfam" id="PF00015">
    <property type="entry name" value="MCPsignal"/>
    <property type="match status" value="1"/>
</dbReference>
<dbReference type="RefSeq" id="WP_386048881.1">
    <property type="nucleotide sequence ID" value="NZ_JBHUIO010000011.1"/>
</dbReference>
<dbReference type="Pfam" id="PF17202">
    <property type="entry name" value="sCache_3_3"/>
    <property type="match status" value="1"/>
</dbReference>
<evidence type="ECO:0000259" key="9">
    <source>
        <dbReference type="PROSITE" id="PS50111"/>
    </source>
</evidence>
<comment type="caution">
    <text evidence="11">The sequence shown here is derived from an EMBL/GenBank/DDBJ whole genome shotgun (WGS) entry which is preliminary data.</text>
</comment>
<evidence type="ECO:0000256" key="1">
    <source>
        <dbReference type="ARBA" id="ARBA00004651"/>
    </source>
</evidence>
<dbReference type="CDD" id="cd11386">
    <property type="entry name" value="MCP_signal"/>
    <property type="match status" value="1"/>
</dbReference>
<evidence type="ECO:0000256" key="8">
    <source>
        <dbReference type="PROSITE-ProRule" id="PRU00284"/>
    </source>
</evidence>
<dbReference type="PANTHER" id="PTHR32089:SF112">
    <property type="entry name" value="LYSOZYME-LIKE PROTEIN-RELATED"/>
    <property type="match status" value="1"/>
</dbReference>
<keyword evidence="5" id="KW-0472">Membrane</keyword>
<organism evidence="11 12">
    <name type="scientific">Tumebacillus lipolyticus</name>
    <dbReference type="NCBI Taxonomy" id="1280370"/>
    <lineage>
        <taxon>Bacteria</taxon>
        <taxon>Bacillati</taxon>
        <taxon>Bacillota</taxon>
        <taxon>Bacilli</taxon>
        <taxon>Bacillales</taxon>
        <taxon>Alicyclobacillaceae</taxon>
        <taxon>Tumebacillus</taxon>
    </lineage>
</organism>
<dbReference type="Proteomes" id="UP001597343">
    <property type="component" value="Unassembled WGS sequence"/>
</dbReference>
<dbReference type="SUPFAM" id="SSF103190">
    <property type="entry name" value="Sensory domain-like"/>
    <property type="match status" value="1"/>
</dbReference>
<reference evidence="12" key="1">
    <citation type="journal article" date="2019" name="Int. J. Syst. Evol. Microbiol.">
        <title>The Global Catalogue of Microorganisms (GCM) 10K type strain sequencing project: providing services to taxonomists for standard genome sequencing and annotation.</title>
        <authorList>
            <consortium name="The Broad Institute Genomics Platform"/>
            <consortium name="The Broad Institute Genome Sequencing Center for Infectious Disease"/>
            <person name="Wu L."/>
            <person name="Ma J."/>
        </authorList>
    </citation>
    <scope>NUCLEOTIDE SEQUENCE [LARGE SCALE GENOMIC DNA]</scope>
    <source>
        <strain evidence="12">CGMCC 1.13574</strain>
    </source>
</reference>
<keyword evidence="12" id="KW-1185">Reference proteome</keyword>
<sequence length="562" mass="60077">MKIKTKVVLLFSLVIVVGTAAMGIFSAQTMEGKIRESAQGKLKSDLLLGQQIIEHKYPGDWSVRGDQLYKGEQLINGNEQIVDEIGKLTGGDTVTLFLGDTRVTTNVLKEDGTRAIGTKVSDVVADAVLKQGTMYIGEAEVVGVRNQTAYQPIKSADGKVIGIWYVGVPDSMFEQIVNDFRFEVAIFGVVGLLVAIIASWLVAEANARPLVRLTQTANKVASGDLRVEKIELTRADEIGQLNRSVNKMVDNLHELINQVNVTAEHVAAASEQLAASTDQAAVATEQITKTIQDVSIGAEQQLQSAVDSADAMEALSEGIMRIAETSTVVSEASWQSAKEAEQGNESILTAKRQMGMIHTSVHETASGIQLLEKRSQEIGEIVEVITGIAQQTNLLALNAAIEAARAGEQGKGFAVVADEVRKLAEQSGVSAGRISDLIQTIQTETAKAAGSMNEVTREVQVGTEVVNVAGEAFERILLSAKQVADQIQEVTAASEEMSASTEQVSHTVDDMSRIAQSSSGNAQNVAAASEEQLASVEEISMSAESLTKLAQELRELIGKFKL</sequence>
<dbReference type="EMBL" id="JBHUIO010000011">
    <property type="protein sequence ID" value="MFD2171781.1"/>
    <property type="molecule type" value="Genomic_DNA"/>
</dbReference>
<keyword evidence="4" id="KW-1133">Transmembrane helix</keyword>
<dbReference type="SMART" id="SM00283">
    <property type="entry name" value="MA"/>
    <property type="match status" value="1"/>
</dbReference>
<dbReference type="PROSITE" id="PS50885">
    <property type="entry name" value="HAMP"/>
    <property type="match status" value="1"/>
</dbReference>
<comment type="similarity">
    <text evidence="7">Belongs to the methyl-accepting chemotaxis (MCP) protein family.</text>
</comment>
<accession>A0ABW5A2H5</accession>
<dbReference type="Gene3D" id="6.10.340.10">
    <property type="match status" value="1"/>
</dbReference>
<evidence type="ECO:0000256" key="2">
    <source>
        <dbReference type="ARBA" id="ARBA00022475"/>
    </source>
</evidence>
<dbReference type="PRINTS" id="PR00260">
    <property type="entry name" value="CHEMTRNSDUCR"/>
</dbReference>
<dbReference type="InterPro" id="IPR029151">
    <property type="entry name" value="Sensor-like_sf"/>
</dbReference>
<evidence type="ECO:0000256" key="6">
    <source>
        <dbReference type="ARBA" id="ARBA00023224"/>
    </source>
</evidence>
<dbReference type="Pfam" id="PF00672">
    <property type="entry name" value="HAMP"/>
    <property type="match status" value="1"/>
</dbReference>
<dbReference type="PROSITE" id="PS50111">
    <property type="entry name" value="CHEMOTAXIS_TRANSDUC_2"/>
    <property type="match status" value="1"/>
</dbReference>
<dbReference type="Gene3D" id="1.10.287.950">
    <property type="entry name" value="Methyl-accepting chemotaxis protein"/>
    <property type="match status" value="1"/>
</dbReference>
<name>A0ABW5A2H5_9BACL</name>
<proteinExistence type="inferred from homology"/>
<evidence type="ECO:0000259" key="10">
    <source>
        <dbReference type="PROSITE" id="PS50885"/>
    </source>
</evidence>
<evidence type="ECO:0000256" key="7">
    <source>
        <dbReference type="ARBA" id="ARBA00029447"/>
    </source>
</evidence>
<keyword evidence="3" id="KW-0812">Transmembrane</keyword>
<dbReference type="InterPro" id="IPR033463">
    <property type="entry name" value="sCache_3"/>
</dbReference>
<feature type="domain" description="HAMP" evidence="10">
    <location>
        <begin position="207"/>
        <end position="257"/>
    </location>
</feature>
<dbReference type="PANTHER" id="PTHR32089">
    <property type="entry name" value="METHYL-ACCEPTING CHEMOTAXIS PROTEIN MCPB"/>
    <property type="match status" value="1"/>
</dbReference>
<protein>
    <submittedName>
        <fullName evidence="11">Methyl-accepting chemotaxis protein</fullName>
    </submittedName>
</protein>
<dbReference type="InterPro" id="IPR003660">
    <property type="entry name" value="HAMP_dom"/>
</dbReference>
<evidence type="ECO:0000313" key="11">
    <source>
        <dbReference type="EMBL" id="MFD2171781.1"/>
    </source>
</evidence>
<evidence type="ECO:0000256" key="5">
    <source>
        <dbReference type="ARBA" id="ARBA00023136"/>
    </source>
</evidence>
<feature type="domain" description="Methyl-accepting transducer" evidence="9">
    <location>
        <begin position="276"/>
        <end position="512"/>
    </location>
</feature>